<comment type="caution">
    <text evidence="1">The sequence shown here is derived from an EMBL/GenBank/DDBJ whole genome shotgun (WGS) entry which is preliminary data.</text>
</comment>
<evidence type="ECO:0000313" key="1">
    <source>
        <dbReference type="EMBL" id="ODJ88888.1"/>
    </source>
</evidence>
<dbReference type="OrthoDB" id="9776898at2"/>
<dbReference type="PANTHER" id="PTHR47017">
    <property type="entry name" value="ACYL-COA"/>
    <property type="match status" value="1"/>
</dbReference>
<name>A0A7Z1AGS4_9GAMM</name>
<keyword evidence="2" id="KW-1185">Reference proteome</keyword>
<proteinExistence type="predicted"/>
<dbReference type="AlphaFoldDB" id="A0A7Z1AGS4"/>
<evidence type="ECO:0008006" key="3">
    <source>
        <dbReference type="Google" id="ProtNLM"/>
    </source>
</evidence>
<dbReference type="Proteomes" id="UP000094769">
    <property type="component" value="Unassembled WGS sequence"/>
</dbReference>
<dbReference type="Gene3D" id="3.40.630.30">
    <property type="match status" value="1"/>
</dbReference>
<dbReference type="PANTHER" id="PTHR47017:SF1">
    <property type="entry name" value="ACYL-COA"/>
    <property type="match status" value="1"/>
</dbReference>
<dbReference type="InterPro" id="IPR007434">
    <property type="entry name" value="FemAB-like"/>
</dbReference>
<reference evidence="1 2" key="1">
    <citation type="submission" date="2016-06" db="EMBL/GenBank/DDBJ databases">
        <title>Genome sequence of endosymbiont of Candidatus Endolucinida thiodiazotropha.</title>
        <authorList>
            <person name="Poehlein A."/>
            <person name="Koenig S."/>
            <person name="Heiden S.E."/>
            <person name="Thuermer A."/>
            <person name="Voget S."/>
            <person name="Daniel R."/>
            <person name="Markert S."/>
            <person name="Gros O."/>
            <person name="Schweder T."/>
        </authorList>
    </citation>
    <scope>NUCLEOTIDE SEQUENCE [LARGE SCALE GENOMIC DNA]</scope>
    <source>
        <strain evidence="1 2">COS</strain>
    </source>
</reference>
<accession>A0A7Z1AGS4</accession>
<gene>
    <name evidence="1" type="ORF">CODIS_09830</name>
</gene>
<protein>
    <recommendedName>
        <fullName evidence="3">GNAT family N-acetyltransferase</fullName>
    </recommendedName>
</protein>
<evidence type="ECO:0000313" key="2">
    <source>
        <dbReference type="Proteomes" id="UP000094769"/>
    </source>
</evidence>
<dbReference type="SUPFAM" id="SSF55729">
    <property type="entry name" value="Acyl-CoA N-acyltransferases (Nat)"/>
    <property type="match status" value="1"/>
</dbReference>
<dbReference type="InterPro" id="IPR016181">
    <property type="entry name" value="Acyl_CoA_acyltransferase"/>
</dbReference>
<dbReference type="Pfam" id="PF04339">
    <property type="entry name" value="FemAB_like"/>
    <property type="match status" value="1"/>
</dbReference>
<organism evidence="1 2">
    <name type="scientific">Candidatus Thiodiazotropha endolucinida</name>
    <dbReference type="NCBI Taxonomy" id="1655433"/>
    <lineage>
        <taxon>Bacteria</taxon>
        <taxon>Pseudomonadati</taxon>
        <taxon>Pseudomonadota</taxon>
        <taxon>Gammaproteobacteria</taxon>
        <taxon>Chromatiales</taxon>
        <taxon>Sedimenticolaceae</taxon>
        <taxon>Candidatus Thiodiazotropha</taxon>
    </lineage>
</organism>
<dbReference type="RefSeq" id="WP_069121734.1">
    <property type="nucleotide sequence ID" value="NZ_MARB01000004.1"/>
</dbReference>
<dbReference type="EMBL" id="MARB01000004">
    <property type="protein sequence ID" value="ODJ88888.1"/>
    <property type="molecule type" value="Genomic_DNA"/>
</dbReference>
<sequence>MQVEFHHSIDELKRTEWDALVRDDNPFLKYAFHAALEHHDCVGRKFGWMPCHLVIRDDGRMVGLSPLYIKTNSYGEFVFDHAWADAYQRSGMRYYPKMVCAIPYTPAYGERLLVAPDSDAGQLRREMITATKQLAIESDFSSMHWLFTTREEGALLRSMGMLERLGVQFHWHNQAYEDFDHFLARLTAKRRKNIRQERRKVMDAGVRFRVLHGDEVSDSEWQLFAGFYTKTFEERYSLPTLNAGFFREVGRSLGEQVLLILAYDDAVCIAGALLYRSPSVLYGRHWGALHHYDSLHFETCYYQGIEYAIKHGLQRFEPGAQGEHKIWRGFLPVQTRSYHWIGDPHFSLSIGDFLSRETPAIKDYEKSLLSSSPYRDKSSPE</sequence>